<name>A0AAJ0G1W8_9HYPO</name>
<dbReference type="AlphaFoldDB" id="A0AAJ0G1W8"/>
<evidence type="ECO:0000313" key="1">
    <source>
        <dbReference type="EMBL" id="KAK2612570.1"/>
    </source>
</evidence>
<proteinExistence type="predicted"/>
<protein>
    <submittedName>
        <fullName evidence="1">Uncharacterized protein</fullName>
    </submittedName>
</protein>
<sequence>MLLSISGLATLSLIQHLQHTLSRQCSPTEYFLGGVSSLAQRALQSAGFGFAAFSIHDYLLNFELLEAAIKAVVIVDHQLMTSRCYRGPNQTEAHRGEYTELG</sequence>
<dbReference type="EMBL" id="JASWJB010000014">
    <property type="protein sequence ID" value="KAK2612570.1"/>
    <property type="molecule type" value="Genomic_DNA"/>
</dbReference>
<gene>
    <name evidence="1" type="ORF">QQS21_001341</name>
</gene>
<evidence type="ECO:0000313" key="2">
    <source>
        <dbReference type="Proteomes" id="UP001251528"/>
    </source>
</evidence>
<dbReference type="Proteomes" id="UP001251528">
    <property type="component" value="Unassembled WGS sequence"/>
</dbReference>
<reference evidence="1" key="1">
    <citation type="submission" date="2023-06" db="EMBL/GenBank/DDBJ databases">
        <title>Conoideocrella luteorostrata (Hypocreales: Clavicipitaceae), a potential biocontrol fungus for elongate hemlock scale in United States Christmas tree production areas.</title>
        <authorList>
            <person name="Barrett H."/>
            <person name="Lovett B."/>
            <person name="Macias A.M."/>
            <person name="Stajich J.E."/>
            <person name="Kasson M.T."/>
        </authorList>
    </citation>
    <scope>NUCLEOTIDE SEQUENCE</scope>
    <source>
        <strain evidence="1">ARSEF 14590</strain>
    </source>
</reference>
<comment type="caution">
    <text evidence="1">The sequence shown here is derived from an EMBL/GenBank/DDBJ whole genome shotgun (WGS) entry which is preliminary data.</text>
</comment>
<accession>A0AAJ0G1W8</accession>
<keyword evidence="2" id="KW-1185">Reference proteome</keyword>
<organism evidence="1 2">
    <name type="scientific">Conoideocrella luteorostrata</name>
    <dbReference type="NCBI Taxonomy" id="1105319"/>
    <lineage>
        <taxon>Eukaryota</taxon>
        <taxon>Fungi</taxon>
        <taxon>Dikarya</taxon>
        <taxon>Ascomycota</taxon>
        <taxon>Pezizomycotina</taxon>
        <taxon>Sordariomycetes</taxon>
        <taxon>Hypocreomycetidae</taxon>
        <taxon>Hypocreales</taxon>
        <taxon>Clavicipitaceae</taxon>
        <taxon>Conoideocrella</taxon>
    </lineage>
</organism>